<evidence type="ECO:0000313" key="1">
    <source>
        <dbReference type="EMBL" id="HIS47462.1"/>
    </source>
</evidence>
<dbReference type="EMBL" id="DVIT01000028">
    <property type="protein sequence ID" value="HIS47462.1"/>
    <property type="molecule type" value="Genomic_DNA"/>
</dbReference>
<dbReference type="AlphaFoldDB" id="A0A9D1F5E6"/>
<gene>
    <name evidence="1" type="ORF">IAB46_07915</name>
</gene>
<reference evidence="1" key="1">
    <citation type="submission" date="2020-10" db="EMBL/GenBank/DDBJ databases">
        <authorList>
            <person name="Gilroy R."/>
        </authorList>
    </citation>
    <scope>NUCLEOTIDE SEQUENCE</scope>
    <source>
        <strain evidence="1">CHK178-757</strain>
    </source>
</reference>
<dbReference type="Proteomes" id="UP000823927">
    <property type="component" value="Unassembled WGS sequence"/>
</dbReference>
<evidence type="ECO:0000313" key="2">
    <source>
        <dbReference type="Proteomes" id="UP000823927"/>
    </source>
</evidence>
<sequence length="179" mass="21161">MNKLSGHFKTITYHKWLVMKYCFSVGLYKQGLLHDLSKYSPSEFITGVRYYQGGKRSPNARERELFGYSGAWLHHKGRNKHHYEYWNDVGPDKILKGVKMPLKYVVEMMMDRIAASRVYKGDNYTDQCPLDYYNLTKDYILIHPKTRALLEKLLKMLAKRGQAYTFKYIKKVLLPKGDY</sequence>
<dbReference type="Pfam" id="PF18907">
    <property type="entry name" value="DUF5662"/>
    <property type="match status" value="1"/>
</dbReference>
<reference evidence="1" key="2">
    <citation type="journal article" date="2021" name="PeerJ">
        <title>Extensive microbial diversity within the chicken gut microbiome revealed by metagenomics and culture.</title>
        <authorList>
            <person name="Gilroy R."/>
            <person name="Ravi A."/>
            <person name="Getino M."/>
            <person name="Pursley I."/>
            <person name="Horton D.L."/>
            <person name="Alikhan N.F."/>
            <person name="Baker D."/>
            <person name="Gharbi K."/>
            <person name="Hall N."/>
            <person name="Watson M."/>
            <person name="Adriaenssens E.M."/>
            <person name="Foster-Nyarko E."/>
            <person name="Jarju S."/>
            <person name="Secka A."/>
            <person name="Antonio M."/>
            <person name="Oren A."/>
            <person name="Chaudhuri R.R."/>
            <person name="La Ragione R."/>
            <person name="Hildebrand F."/>
            <person name="Pallen M.J."/>
        </authorList>
    </citation>
    <scope>NUCLEOTIDE SEQUENCE</scope>
    <source>
        <strain evidence="1">CHK178-757</strain>
    </source>
</reference>
<comment type="caution">
    <text evidence="1">The sequence shown here is derived from an EMBL/GenBank/DDBJ whole genome shotgun (WGS) entry which is preliminary data.</text>
</comment>
<dbReference type="InterPro" id="IPR043721">
    <property type="entry name" value="DUF5662"/>
</dbReference>
<name>A0A9D1F5E6_9FIRM</name>
<proteinExistence type="predicted"/>
<protein>
    <submittedName>
        <fullName evidence="1">Catalase</fullName>
    </submittedName>
</protein>
<accession>A0A9D1F5E6</accession>
<organism evidence="1 2">
    <name type="scientific">Candidatus Scybalocola faecigallinarum</name>
    <dbReference type="NCBI Taxonomy" id="2840941"/>
    <lineage>
        <taxon>Bacteria</taxon>
        <taxon>Bacillati</taxon>
        <taxon>Bacillota</taxon>
        <taxon>Clostridia</taxon>
        <taxon>Lachnospirales</taxon>
        <taxon>Lachnospiraceae</taxon>
        <taxon>Lachnospiraceae incertae sedis</taxon>
        <taxon>Candidatus Scybalocola (ex Gilroy et al. 2021)</taxon>
    </lineage>
</organism>